<dbReference type="EMBL" id="BAAAQY010000008">
    <property type="protein sequence ID" value="GAA2240184.1"/>
    <property type="molecule type" value="Genomic_DNA"/>
</dbReference>
<comment type="subcellular location">
    <subcellularLocation>
        <location evidence="1">Cell envelope</location>
    </subcellularLocation>
</comment>
<dbReference type="InterPro" id="IPR050555">
    <property type="entry name" value="Bact_Solute-Bind_Prot2"/>
</dbReference>
<evidence type="ECO:0000256" key="3">
    <source>
        <dbReference type="SAM" id="SignalP"/>
    </source>
</evidence>
<dbReference type="Proteomes" id="UP001500929">
    <property type="component" value="Unassembled WGS sequence"/>
</dbReference>
<name>A0ABN3DRP7_9MICO</name>
<evidence type="ECO:0000256" key="1">
    <source>
        <dbReference type="ARBA" id="ARBA00004196"/>
    </source>
</evidence>
<accession>A0ABN3DRP7</accession>
<keyword evidence="3" id="KW-0732">Signal</keyword>
<dbReference type="RefSeq" id="WP_259480108.1">
    <property type="nucleotide sequence ID" value="NZ_BAAAQY010000008.1"/>
</dbReference>
<dbReference type="InterPro" id="IPR025997">
    <property type="entry name" value="SBP_2_dom"/>
</dbReference>
<keyword evidence="6" id="KW-1185">Reference proteome</keyword>
<dbReference type="SUPFAM" id="SSF53822">
    <property type="entry name" value="Periplasmic binding protein-like I"/>
    <property type="match status" value="1"/>
</dbReference>
<dbReference type="PROSITE" id="PS51257">
    <property type="entry name" value="PROKAR_LIPOPROTEIN"/>
    <property type="match status" value="1"/>
</dbReference>
<feature type="domain" description="Periplasmic binding protein" evidence="4">
    <location>
        <begin position="42"/>
        <end position="302"/>
    </location>
</feature>
<dbReference type="Pfam" id="PF13407">
    <property type="entry name" value="Peripla_BP_4"/>
    <property type="match status" value="1"/>
</dbReference>
<comment type="caution">
    <text evidence="5">The sequence shown here is derived from an EMBL/GenBank/DDBJ whole genome shotgun (WGS) entry which is preliminary data.</text>
</comment>
<feature type="chain" id="PRO_5046019075" evidence="3">
    <location>
        <begin position="25"/>
        <end position="323"/>
    </location>
</feature>
<gene>
    <name evidence="5" type="ORF">GCM10009851_26990</name>
</gene>
<dbReference type="InterPro" id="IPR028082">
    <property type="entry name" value="Peripla_BP_I"/>
</dbReference>
<evidence type="ECO:0000313" key="5">
    <source>
        <dbReference type="EMBL" id="GAA2240184.1"/>
    </source>
</evidence>
<evidence type="ECO:0000259" key="4">
    <source>
        <dbReference type="Pfam" id="PF13407"/>
    </source>
</evidence>
<proteinExistence type="inferred from homology"/>
<evidence type="ECO:0000313" key="6">
    <source>
        <dbReference type="Proteomes" id="UP001500929"/>
    </source>
</evidence>
<protein>
    <submittedName>
        <fullName evidence="5">ABC transporter substrate-binding protein</fullName>
    </submittedName>
</protein>
<dbReference type="PANTHER" id="PTHR30036">
    <property type="entry name" value="D-XYLOSE-BINDING PERIPLASMIC PROTEIN"/>
    <property type="match status" value="1"/>
</dbReference>
<dbReference type="PANTHER" id="PTHR30036:SF7">
    <property type="entry name" value="ABC TRANSPORTER PERIPLASMIC-BINDING PROTEIN YPHF"/>
    <property type="match status" value="1"/>
</dbReference>
<dbReference type="Gene3D" id="3.40.50.2300">
    <property type="match status" value="2"/>
</dbReference>
<reference evidence="5 6" key="1">
    <citation type="journal article" date="2019" name="Int. J. Syst. Evol. Microbiol.">
        <title>The Global Catalogue of Microorganisms (GCM) 10K type strain sequencing project: providing services to taxonomists for standard genome sequencing and annotation.</title>
        <authorList>
            <consortium name="The Broad Institute Genomics Platform"/>
            <consortium name="The Broad Institute Genome Sequencing Center for Infectious Disease"/>
            <person name="Wu L."/>
            <person name="Ma J."/>
        </authorList>
    </citation>
    <scope>NUCLEOTIDE SEQUENCE [LARGE SCALE GENOMIC DNA]</scope>
    <source>
        <strain evidence="5 6">JCM 16117</strain>
    </source>
</reference>
<evidence type="ECO:0000256" key="2">
    <source>
        <dbReference type="ARBA" id="ARBA00007639"/>
    </source>
</evidence>
<feature type="signal peptide" evidence="3">
    <location>
        <begin position="1"/>
        <end position="24"/>
    </location>
</feature>
<sequence length="323" mass="33328">MARQRTVWAAAATAALALTLTACASGGSAEPTSTESRGAVALSFPAPSQVPIWSEVLELMPALVAEAGYEFVSDDPNLNSQVQVSDWQAWIQRGDVKAIMGYPAAADALVPVTAEANAAGIPVLGYTLPWEGTAGVLLSDGYADGYQVGVDAGEWVAETYGTDAAVPVTLLGYWDNDFGRERSTGLSEGLLSVVPNAVVNEVVAPTLDDGYSGVQNALAAAPDTKVWLAFDAASGLGAYQALLDSGVSETAEDTLLANLDVDTQVAQVLADPDTFWRVSYGATAADIAALSAELLIAAAEGEPQDGELVQRRVTADNAAEFAG</sequence>
<organism evidence="5 6">
    <name type="scientific">Herbiconiux moechotypicola</name>
    <dbReference type="NCBI Taxonomy" id="637393"/>
    <lineage>
        <taxon>Bacteria</taxon>
        <taxon>Bacillati</taxon>
        <taxon>Actinomycetota</taxon>
        <taxon>Actinomycetes</taxon>
        <taxon>Micrococcales</taxon>
        <taxon>Microbacteriaceae</taxon>
        <taxon>Herbiconiux</taxon>
    </lineage>
</organism>
<comment type="similarity">
    <text evidence="2">Belongs to the bacterial solute-binding protein 2 family.</text>
</comment>